<keyword evidence="7" id="KW-0479">Metal-binding</keyword>
<dbReference type="EC" id="2.7.7.101" evidence="13"/>
<evidence type="ECO:0000313" key="17">
    <source>
        <dbReference type="Proteomes" id="UP000236642"/>
    </source>
</evidence>
<comment type="cofactor">
    <cofactor evidence="1">
        <name>Zn(2+)</name>
        <dbReference type="ChEBI" id="CHEBI:29105"/>
    </cofactor>
</comment>
<feature type="region of interest" description="Disordered" evidence="14">
    <location>
        <begin position="443"/>
        <end position="477"/>
    </location>
</feature>
<comment type="subunit">
    <text evidence="13">Monomer. Interacts with DnaB.</text>
</comment>
<dbReference type="Gene3D" id="1.20.50.20">
    <property type="entry name" value="DnaG, RNA polymerase domain, helical bundle"/>
    <property type="match status" value="1"/>
</dbReference>
<comment type="caution">
    <text evidence="13">Lacks conserved residue(s) required for the propagation of feature annotation.</text>
</comment>
<name>A0A2H5Y7Q8_9CHLR</name>
<reference evidence="17" key="1">
    <citation type="submission" date="2017-09" db="EMBL/GenBank/DDBJ databases">
        <title>Metaegenomics of thermophilic ammonia-oxidizing enrichment culture.</title>
        <authorList>
            <person name="Kato S."/>
            <person name="Suzuki K."/>
        </authorList>
    </citation>
    <scope>NUCLEOTIDE SEQUENCE [LARGE SCALE GENOMIC DNA]</scope>
</reference>
<keyword evidence="12 13" id="KW-0804">Transcription</keyword>
<dbReference type="Pfam" id="PF10410">
    <property type="entry name" value="DnaB_bind"/>
    <property type="match status" value="1"/>
</dbReference>
<dbReference type="InterPro" id="IPR006171">
    <property type="entry name" value="TOPRIM_dom"/>
</dbReference>
<evidence type="ECO:0000256" key="10">
    <source>
        <dbReference type="ARBA" id="ARBA00022842"/>
    </source>
</evidence>
<evidence type="ECO:0000256" key="11">
    <source>
        <dbReference type="ARBA" id="ARBA00023125"/>
    </source>
</evidence>
<evidence type="ECO:0000256" key="14">
    <source>
        <dbReference type="SAM" id="MobiDB-lite"/>
    </source>
</evidence>
<dbReference type="InterPro" id="IPR030846">
    <property type="entry name" value="DnaG_bac"/>
</dbReference>
<keyword evidence="11 13" id="KW-0238">DNA-binding</keyword>
<dbReference type="GO" id="GO:0006269">
    <property type="term" value="P:DNA replication, synthesis of primer"/>
    <property type="evidence" value="ECO:0007669"/>
    <property type="project" value="UniProtKB-UniRule"/>
</dbReference>
<dbReference type="SMART" id="SM00493">
    <property type="entry name" value="TOPRIM"/>
    <property type="match status" value="1"/>
</dbReference>
<keyword evidence="4 13" id="KW-0808">Transferase</keyword>
<evidence type="ECO:0000256" key="2">
    <source>
        <dbReference type="ARBA" id="ARBA00022478"/>
    </source>
</evidence>
<dbReference type="SUPFAM" id="SSF56731">
    <property type="entry name" value="DNA primase core"/>
    <property type="match status" value="1"/>
</dbReference>
<dbReference type="InterPro" id="IPR034151">
    <property type="entry name" value="TOPRIM_DnaG_bac"/>
</dbReference>
<dbReference type="Gene3D" id="3.90.980.10">
    <property type="entry name" value="DNA primase, catalytic core, N-terminal domain"/>
    <property type="match status" value="1"/>
</dbReference>
<evidence type="ECO:0000256" key="3">
    <source>
        <dbReference type="ARBA" id="ARBA00022515"/>
    </source>
</evidence>
<dbReference type="InterPro" id="IPR002694">
    <property type="entry name" value="Znf_CHC2"/>
</dbReference>
<dbReference type="GO" id="GO:0000428">
    <property type="term" value="C:DNA-directed RNA polymerase complex"/>
    <property type="evidence" value="ECO:0007669"/>
    <property type="project" value="UniProtKB-KW"/>
</dbReference>
<keyword evidence="3 13" id="KW-0639">Primosome</keyword>
<comment type="caution">
    <text evidence="16">The sequence shown here is derived from an EMBL/GenBank/DDBJ whole genome shotgun (WGS) entry which is preliminary data.</text>
</comment>
<organism evidence="16 17">
    <name type="scientific">Candidatus Thermoflexus japonica</name>
    <dbReference type="NCBI Taxonomy" id="2035417"/>
    <lineage>
        <taxon>Bacteria</taxon>
        <taxon>Bacillati</taxon>
        <taxon>Chloroflexota</taxon>
        <taxon>Thermoflexia</taxon>
        <taxon>Thermoflexales</taxon>
        <taxon>Thermoflexaceae</taxon>
        <taxon>Thermoflexus</taxon>
    </lineage>
</organism>
<evidence type="ECO:0000256" key="12">
    <source>
        <dbReference type="ARBA" id="ARBA00023163"/>
    </source>
</evidence>
<dbReference type="Pfam" id="PF08275">
    <property type="entry name" value="DNAG_N"/>
    <property type="match status" value="1"/>
</dbReference>
<dbReference type="GO" id="GO:0005737">
    <property type="term" value="C:cytoplasm"/>
    <property type="evidence" value="ECO:0007669"/>
    <property type="project" value="TreeGrafter"/>
</dbReference>
<dbReference type="PROSITE" id="PS50880">
    <property type="entry name" value="TOPRIM"/>
    <property type="match status" value="1"/>
</dbReference>
<evidence type="ECO:0000256" key="4">
    <source>
        <dbReference type="ARBA" id="ARBA00022679"/>
    </source>
</evidence>
<evidence type="ECO:0000256" key="13">
    <source>
        <dbReference type="HAMAP-Rule" id="MF_00974"/>
    </source>
</evidence>
<dbReference type="SUPFAM" id="SSF57783">
    <property type="entry name" value="Zinc beta-ribbon"/>
    <property type="match status" value="1"/>
</dbReference>
<sequence>MSLIEEIKSRLDIVEVIGESVQLRRSGKNYIGFCPFHHNVRTPAFVVFPDTQTWRCFGACNTGGDVFQFVMRRDGLTFPEALRALAQRAGIPLEPRTPEAEARERERARLREILEAATLFYQHQLRQTPEAEPARAVLAARGLTAETIERFGLGYSPSAWHALIDFMRRRGFSMEDLQAAGLVVIREDGTAFDRFRGRLMIPIRDPQGHVIGFGARALGGEEPKYLNSPQTPLFDKSAVLFALDLARAEIRRTGVAVIVEGYFDAIMAHQAGFTNVVAALGTRLSEAQLRLLSRGLKRLVLAMDADPAGMHAVLRGLASAREAFPETTLELGPRGLIHLSGQLGVDLRVLALPEGMDPDELIRRDPQEWARAVENARPVIAFLLDYLAAQHRLEDPKGKAAFVREIVPILAAIPDPVERDVYIQQAARMARLNERVLLEQVTSHRMSGHERRGRKGSAALLPPAREKPDKGPEAFGSGTEAEATLLVMLGLGPDLLPYLNVRFAELGLEPLTEEDFLDSTHRALFRNLTEFGPVEDWPEETTDPQRPGLLRTLWLELLQRRGPLLRGFDPEDQRWAEEALRLALWIREQRLKEILEDLQALADSVPDWPQDEFMAKWQALAEELNQTQRFRYRRWMMDDPLSTPARR</sequence>
<evidence type="ECO:0000256" key="1">
    <source>
        <dbReference type="ARBA" id="ARBA00001947"/>
    </source>
</evidence>
<keyword evidence="5 13" id="KW-0548">Nucleotidyltransferase</keyword>
<dbReference type="Gene3D" id="3.90.580.10">
    <property type="entry name" value="Zinc finger, CHC2-type domain"/>
    <property type="match status" value="1"/>
</dbReference>
<feature type="domain" description="Toprim" evidence="15">
    <location>
        <begin position="254"/>
        <end position="335"/>
    </location>
</feature>
<dbReference type="CDD" id="cd03364">
    <property type="entry name" value="TOPRIM_DnaG_primases"/>
    <property type="match status" value="1"/>
</dbReference>
<dbReference type="NCBIfam" id="TIGR01391">
    <property type="entry name" value="dnaG"/>
    <property type="match status" value="1"/>
</dbReference>
<keyword evidence="2 13" id="KW-0240">DNA-directed RNA polymerase</keyword>
<dbReference type="Pfam" id="PF01807">
    <property type="entry name" value="Zn_ribbon_DnaG"/>
    <property type="match status" value="1"/>
</dbReference>
<dbReference type="InterPro" id="IPR019475">
    <property type="entry name" value="DNA_primase_DnaB-bd"/>
</dbReference>
<proteinExistence type="inferred from homology"/>
<evidence type="ECO:0000313" key="16">
    <source>
        <dbReference type="EMBL" id="GBD09457.1"/>
    </source>
</evidence>
<evidence type="ECO:0000256" key="6">
    <source>
        <dbReference type="ARBA" id="ARBA00022705"/>
    </source>
</evidence>
<keyword evidence="9" id="KW-0862">Zinc</keyword>
<evidence type="ECO:0000259" key="15">
    <source>
        <dbReference type="PROSITE" id="PS50880"/>
    </source>
</evidence>
<dbReference type="GO" id="GO:0008270">
    <property type="term" value="F:zinc ion binding"/>
    <property type="evidence" value="ECO:0007669"/>
    <property type="project" value="UniProtKB-KW"/>
</dbReference>
<dbReference type="SMART" id="SM00400">
    <property type="entry name" value="ZnF_CHCC"/>
    <property type="match status" value="1"/>
</dbReference>
<dbReference type="HAMAP" id="MF_00974">
    <property type="entry name" value="DNA_primase_DnaG"/>
    <property type="match status" value="1"/>
</dbReference>
<dbReference type="AlphaFoldDB" id="A0A2H5Y7Q8"/>
<dbReference type="InterPro" id="IPR013264">
    <property type="entry name" value="DNAG_N"/>
</dbReference>
<comment type="similarity">
    <text evidence="13">Belongs to the DnaG primase family.</text>
</comment>
<dbReference type="FunFam" id="3.90.580.10:FF:000001">
    <property type="entry name" value="DNA primase"/>
    <property type="match status" value="1"/>
</dbReference>
<evidence type="ECO:0000256" key="5">
    <source>
        <dbReference type="ARBA" id="ARBA00022695"/>
    </source>
</evidence>
<comment type="catalytic activity">
    <reaction evidence="13">
        <text>ssDNA + n NTP = ssDNA/pppN(pN)n-1 hybrid + (n-1) diphosphate.</text>
        <dbReference type="EC" id="2.7.7.101"/>
    </reaction>
</comment>
<dbReference type="Pfam" id="PF13155">
    <property type="entry name" value="Toprim_2"/>
    <property type="match status" value="1"/>
</dbReference>
<dbReference type="Proteomes" id="UP000236642">
    <property type="component" value="Unassembled WGS sequence"/>
</dbReference>
<dbReference type="InterPro" id="IPR036977">
    <property type="entry name" value="DNA_primase_Znf_CHC2"/>
</dbReference>
<dbReference type="GO" id="GO:0003899">
    <property type="term" value="F:DNA-directed RNA polymerase activity"/>
    <property type="evidence" value="ECO:0007669"/>
    <property type="project" value="UniProtKB-UniRule"/>
</dbReference>
<dbReference type="InterPro" id="IPR050219">
    <property type="entry name" value="DnaG_primase"/>
</dbReference>
<dbReference type="EMBL" id="BEHY01000043">
    <property type="protein sequence ID" value="GBD09457.1"/>
    <property type="molecule type" value="Genomic_DNA"/>
</dbReference>
<dbReference type="GO" id="GO:1990077">
    <property type="term" value="C:primosome complex"/>
    <property type="evidence" value="ECO:0007669"/>
    <property type="project" value="UniProtKB-KW"/>
</dbReference>
<dbReference type="InterPro" id="IPR037068">
    <property type="entry name" value="DNA_primase_core_N_sf"/>
</dbReference>
<keyword evidence="10" id="KW-0460">Magnesium</keyword>
<dbReference type="PANTHER" id="PTHR30313:SF2">
    <property type="entry name" value="DNA PRIMASE"/>
    <property type="match status" value="1"/>
</dbReference>
<evidence type="ECO:0000256" key="8">
    <source>
        <dbReference type="ARBA" id="ARBA00022771"/>
    </source>
</evidence>
<dbReference type="InterPro" id="IPR006295">
    <property type="entry name" value="DNA_primase_DnaG"/>
</dbReference>
<dbReference type="GO" id="GO:0003677">
    <property type="term" value="F:DNA binding"/>
    <property type="evidence" value="ECO:0007669"/>
    <property type="project" value="UniProtKB-KW"/>
</dbReference>
<keyword evidence="6 13" id="KW-0235">DNA replication</keyword>
<evidence type="ECO:0000256" key="9">
    <source>
        <dbReference type="ARBA" id="ARBA00022833"/>
    </source>
</evidence>
<protein>
    <recommendedName>
        <fullName evidence="13">DNA primase</fullName>
        <ecNumber evidence="13">2.7.7.101</ecNumber>
    </recommendedName>
</protein>
<dbReference type="Gene3D" id="3.40.1360.10">
    <property type="match status" value="1"/>
</dbReference>
<accession>A0A2H5Y7Q8</accession>
<dbReference type="FunFam" id="3.90.980.10:FF:000001">
    <property type="entry name" value="DNA primase"/>
    <property type="match status" value="1"/>
</dbReference>
<dbReference type="PANTHER" id="PTHR30313">
    <property type="entry name" value="DNA PRIMASE"/>
    <property type="match status" value="1"/>
</dbReference>
<comment type="function">
    <text evidence="13">RNA polymerase that catalyzes the synthesis of short RNA molecules used as primers for DNA polymerase during DNA replication.</text>
</comment>
<evidence type="ECO:0000256" key="7">
    <source>
        <dbReference type="ARBA" id="ARBA00022723"/>
    </source>
</evidence>
<keyword evidence="8" id="KW-0863">Zinc-finger</keyword>
<gene>
    <name evidence="13 16" type="primary">dnaG</name>
    <name evidence="16" type="ORF">HRbin22_01711</name>
</gene>